<keyword evidence="5" id="KW-1185">Reference proteome</keyword>
<dbReference type="AlphaFoldDB" id="A0A5B8VUG6"/>
<organism evidence="4 5">
    <name type="scientific">Arachidicoccus ginsenosidivorans</name>
    <dbReference type="NCBI Taxonomy" id="496057"/>
    <lineage>
        <taxon>Bacteria</taxon>
        <taxon>Pseudomonadati</taxon>
        <taxon>Bacteroidota</taxon>
        <taxon>Chitinophagia</taxon>
        <taxon>Chitinophagales</taxon>
        <taxon>Chitinophagaceae</taxon>
        <taxon>Arachidicoccus</taxon>
    </lineage>
</organism>
<evidence type="ECO:0000313" key="4">
    <source>
        <dbReference type="EMBL" id="QEC74406.1"/>
    </source>
</evidence>
<accession>A0A5B8VUG6</accession>
<evidence type="ECO:0000313" key="5">
    <source>
        <dbReference type="Proteomes" id="UP000321291"/>
    </source>
</evidence>
<dbReference type="Gene3D" id="3.40.50.720">
    <property type="entry name" value="NAD(P)-binding Rossmann-like Domain"/>
    <property type="match status" value="1"/>
</dbReference>
<reference evidence="4 5" key="1">
    <citation type="journal article" date="2017" name="Int. J. Syst. Evol. Microbiol.">
        <title>Arachidicoccus ginsenosidivorans sp. nov., with ginsenoside-converting activity isolated from ginseng cultivating soil.</title>
        <authorList>
            <person name="Siddiqi M.Z."/>
            <person name="Aslam Z."/>
            <person name="Im W.T."/>
        </authorList>
    </citation>
    <scope>NUCLEOTIDE SEQUENCE [LARGE SCALE GENOMIC DNA]</scope>
    <source>
        <strain evidence="4 5">Gsoil 809</strain>
    </source>
</reference>
<sequence length="290" mass="32298">MKRVLIAGATGYLGHFTAIAFKNAGYYTKLLVRNPQKLKTYPVYANEVVQAEITQPETLIDICAGIDIVFTSVGITRQKDGLSYHDVDFQGNMNLLEEAKKAGVSMFIYISVFNGQAMQDLAICREKERFVRELQSSGLPYRVIRPTGYFSDMNDYYIMAKKGRVYIFGSGNAHINPISGKDLAAFCLTAIEKPETAPEVGGPKAYTHNEIATLAFQSLNKPAKITHIPAWLCKVVIFLMRKLTSSKTYGPFEFVATMLTKEMVAPFYGSDDLLEYFKSLKSTGKSSPTK</sequence>
<proteinExistence type="predicted"/>
<dbReference type="SUPFAM" id="SSF51735">
    <property type="entry name" value="NAD(P)-binding Rossmann-fold domains"/>
    <property type="match status" value="1"/>
</dbReference>
<evidence type="ECO:0000259" key="3">
    <source>
        <dbReference type="Pfam" id="PF13460"/>
    </source>
</evidence>
<dbReference type="PANTHER" id="PTHR47128:SF2">
    <property type="entry name" value="PROTEIN HIGH CHLOROPHYLL FLUORESCENCE PHENOTYPE 244, CHLOROPLASTIC"/>
    <property type="match status" value="1"/>
</dbReference>
<evidence type="ECO:0000256" key="2">
    <source>
        <dbReference type="ARBA" id="ARBA00023276"/>
    </source>
</evidence>
<name>A0A5B8VUG6_9BACT</name>
<dbReference type="InterPro" id="IPR044256">
    <property type="entry name" value="HCF244-like"/>
</dbReference>
<dbReference type="GO" id="GO:0009523">
    <property type="term" value="C:photosystem II"/>
    <property type="evidence" value="ECO:0007669"/>
    <property type="project" value="UniProtKB-KW"/>
</dbReference>
<gene>
    <name evidence="4" type="ORF">FSB73_22815</name>
</gene>
<dbReference type="CDD" id="cd05243">
    <property type="entry name" value="SDR_a5"/>
    <property type="match status" value="1"/>
</dbReference>
<dbReference type="OrthoDB" id="9803892at2"/>
<dbReference type="PANTHER" id="PTHR47128">
    <property type="match status" value="1"/>
</dbReference>
<dbReference type="Proteomes" id="UP000321291">
    <property type="component" value="Chromosome"/>
</dbReference>
<dbReference type="GO" id="GO:0015979">
    <property type="term" value="P:photosynthesis"/>
    <property type="evidence" value="ECO:0007669"/>
    <property type="project" value="UniProtKB-KW"/>
</dbReference>
<evidence type="ECO:0000256" key="1">
    <source>
        <dbReference type="ARBA" id="ARBA00022531"/>
    </source>
</evidence>
<dbReference type="KEGG" id="agi:FSB73_22815"/>
<keyword evidence="1" id="KW-0602">Photosynthesis</keyword>
<dbReference type="Pfam" id="PF13460">
    <property type="entry name" value="NAD_binding_10"/>
    <property type="match status" value="1"/>
</dbReference>
<dbReference type="InterPro" id="IPR016040">
    <property type="entry name" value="NAD(P)-bd_dom"/>
</dbReference>
<keyword evidence="2" id="KW-0604">Photosystem II</keyword>
<dbReference type="EMBL" id="CP042434">
    <property type="protein sequence ID" value="QEC74406.1"/>
    <property type="molecule type" value="Genomic_DNA"/>
</dbReference>
<dbReference type="InterPro" id="IPR036291">
    <property type="entry name" value="NAD(P)-bd_dom_sf"/>
</dbReference>
<feature type="domain" description="NAD(P)-binding" evidence="3">
    <location>
        <begin position="8"/>
        <end position="194"/>
    </location>
</feature>
<protein>
    <submittedName>
        <fullName evidence="4">SDR family oxidoreductase</fullName>
    </submittedName>
</protein>